<dbReference type="AlphaFoldDB" id="A0A2P5ASU0"/>
<reference evidence="2" key="1">
    <citation type="submission" date="2016-06" db="EMBL/GenBank/DDBJ databases">
        <title>Parallel loss of symbiosis genes in relatives of nitrogen-fixing non-legume Parasponia.</title>
        <authorList>
            <person name="Van Velzen R."/>
            <person name="Holmer R."/>
            <person name="Bu F."/>
            <person name="Rutten L."/>
            <person name="Van Zeijl A."/>
            <person name="Liu W."/>
            <person name="Santuari L."/>
            <person name="Cao Q."/>
            <person name="Sharma T."/>
            <person name="Shen D."/>
            <person name="Roswanjaya Y."/>
            <person name="Wardhani T."/>
            <person name="Kalhor M.S."/>
            <person name="Jansen J."/>
            <person name="Van den Hoogen J."/>
            <person name="Gungor B."/>
            <person name="Hartog M."/>
            <person name="Hontelez J."/>
            <person name="Verver J."/>
            <person name="Yang W.-C."/>
            <person name="Schijlen E."/>
            <person name="Repin R."/>
            <person name="Schilthuizen M."/>
            <person name="Schranz E."/>
            <person name="Heidstra R."/>
            <person name="Miyata K."/>
            <person name="Fedorova E."/>
            <person name="Kohlen W."/>
            <person name="Bisseling T."/>
            <person name="Smit S."/>
            <person name="Geurts R."/>
        </authorList>
    </citation>
    <scope>NUCLEOTIDE SEQUENCE [LARGE SCALE GENOMIC DNA]</scope>
    <source>
        <strain evidence="2">cv. WU1-14</strain>
    </source>
</reference>
<gene>
    <name evidence="1" type="ORF">PanWU01x14_303780</name>
</gene>
<accession>A0A2P5ASU0</accession>
<organism evidence="1 2">
    <name type="scientific">Parasponia andersonii</name>
    <name type="common">Sponia andersonii</name>
    <dbReference type="NCBI Taxonomy" id="3476"/>
    <lineage>
        <taxon>Eukaryota</taxon>
        <taxon>Viridiplantae</taxon>
        <taxon>Streptophyta</taxon>
        <taxon>Embryophyta</taxon>
        <taxon>Tracheophyta</taxon>
        <taxon>Spermatophyta</taxon>
        <taxon>Magnoliopsida</taxon>
        <taxon>eudicotyledons</taxon>
        <taxon>Gunneridae</taxon>
        <taxon>Pentapetalae</taxon>
        <taxon>rosids</taxon>
        <taxon>fabids</taxon>
        <taxon>Rosales</taxon>
        <taxon>Cannabaceae</taxon>
        <taxon>Parasponia</taxon>
    </lineage>
</organism>
<dbReference type="Proteomes" id="UP000237105">
    <property type="component" value="Unassembled WGS sequence"/>
</dbReference>
<comment type="caution">
    <text evidence="1">The sequence shown here is derived from an EMBL/GenBank/DDBJ whole genome shotgun (WGS) entry which is preliminary data.</text>
</comment>
<proteinExistence type="predicted"/>
<keyword evidence="2" id="KW-1185">Reference proteome</keyword>
<sequence>MSTDRLHKGAATYISPVFTETVKKNSVASPCGDEAYQFKVPEILLDIHCCPWTFMLGFIP</sequence>
<dbReference type="EMBL" id="JXTB01000461">
    <property type="protein sequence ID" value="PON39598.1"/>
    <property type="molecule type" value="Genomic_DNA"/>
</dbReference>
<evidence type="ECO:0000313" key="1">
    <source>
        <dbReference type="EMBL" id="PON39598.1"/>
    </source>
</evidence>
<protein>
    <submittedName>
        <fullName evidence="1">Uncharacterized protein</fullName>
    </submittedName>
</protein>
<evidence type="ECO:0000313" key="2">
    <source>
        <dbReference type="Proteomes" id="UP000237105"/>
    </source>
</evidence>
<name>A0A2P5ASU0_PARAD</name>